<sequence length="83" mass="9039">MRGVRQIRRQDLAREIYVSSARTSPVLETVIQDYASKVGITLKAGYEGENLPSVMSLVTSTGGVTLIPLYAQNMLTQCCCQGT</sequence>
<accession>A0A0P0RP63</accession>
<gene>
    <name evidence="1" type="ORF">K788_0001119</name>
</gene>
<keyword evidence="1" id="KW-0614">Plasmid</keyword>
<geneLocation type="plasmid" evidence="2"/>
<proteinExistence type="predicted"/>
<protein>
    <submittedName>
        <fullName evidence="1">Cys regulon transcriptional activator CysB</fullName>
    </submittedName>
</protein>
<dbReference type="KEGG" id="bcai:K788_0001119"/>
<dbReference type="Gene3D" id="3.40.190.10">
    <property type="entry name" value="Periplasmic binding protein-like II"/>
    <property type="match status" value="1"/>
</dbReference>
<reference evidence="1 2" key="1">
    <citation type="journal article" date="2014" name="Genome Announc.">
        <title>Draft Genome Sequence of the Haloacid-Degrading Burkholderia caribensis Strain MBA4.</title>
        <authorList>
            <person name="Pan Y."/>
            <person name="Kong K.F."/>
            <person name="Tsang J.S."/>
        </authorList>
    </citation>
    <scope>NUCLEOTIDE SEQUENCE [LARGE SCALE GENOMIC DNA]</scope>
    <source>
        <strain evidence="1 2">MBA4</strain>
        <plasmid evidence="2">Plasmid</plasmid>
    </source>
</reference>
<name>A0A0P0RP63_9BURK</name>
<dbReference type="EMBL" id="CP012748">
    <property type="protein sequence ID" value="ALL70546.1"/>
    <property type="molecule type" value="Genomic_DNA"/>
</dbReference>
<evidence type="ECO:0000313" key="1">
    <source>
        <dbReference type="EMBL" id="ALL70546.1"/>
    </source>
</evidence>
<evidence type="ECO:0000313" key="2">
    <source>
        <dbReference type="Proteomes" id="UP000019146"/>
    </source>
</evidence>
<dbReference type="Proteomes" id="UP000019146">
    <property type="component" value="Plasmid unnamed"/>
</dbReference>
<organism evidence="1 2">
    <name type="scientific">Paraburkholderia caribensis MBA4</name>
    <dbReference type="NCBI Taxonomy" id="1323664"/>
    <lineage>
        <taxon>Bacteria</taxon>
        <taxon>Pseudomonadati</taxon>
        <taxon>Pseudomonadota</taxon>
        <taxon>Betaproteobacteria</taxon>
        <taxon>Burkholderiales</taxon>
        <taxon>Burkholderiaceae</taxon>
        <taxon>Paraburkholderia</taxon>
    </lineage>
</organism>
<dbReference type="AlphaFoldDB" id="A0A0P0RP63"/>